<accession>A0A261TXI3</accession>
<dbReference type="PROSITE" id="PS51729">
    <property type="entry name" value="GNAT_YJDJ"/>
    <property type="match status" value="1"/>
</dbReference>
<organism evidence="2 3">
    <name type="scientific">Bordetella genomosp. 4</name>
    <dbReference type="NCBI Taxonomy" id="463044"/>
    <lineage>
        <taxon>Bacteria</taxon>
        <taxon>Pseudomonadati</taxon>
        <taxon>Pseudomonadota</taxon>
        <taxon>Betaproteobacteria</taxon>
        <taxon>Burkholderiales</taxon>
        <taxon>Alcaligenaceae</taxon>
        <taxon>Bordetella</taxon>
    </lineage>
</organism>
<sequence>MSDTTLIIDHNEPQGRFQTRVDGHACVLDYQLRDNTMVIQHTGVPSAVGGRGIAAALTRHALDTARQRGWRVLPLCSYAVAYIARHPDYQDLVV</sequence>
<proteinExistence type="predicted"/>
<dbReference type="Gene3D" id="3.40.630.30">
    <property type="match status" value="1"/>
</dbReference>
<dbReference type="SUPFAM" id="SSF55729">
    <property type="entry name" value="Acyl-CoA N-acyltransferases (Nat)"/>
    <property type="match status" value="1"/>
</dbReference>
<evidence type="ECO:0000313" key="2">
    <source>
        <dbReference type="EMBL" id="OZI54404.1"/>
    </source>
</evidence>
<dbReference type="InterPro" id="IPR045057">
    <property type="entry name" value="Gcn5-rel_NAT"/>
</dbReference>
<reference evidence="2 3" key="1">
    <citation type="submission" date="2017-05" db="EMBL/GenBank/DDBJ databases">
        <title>Complete and WGS of Bordetella genogroups.</title>
        <authorList>
            <person name="Spilker T."/>
            <person name="LiPuma J."/>
        </authorList>
    </citation>
    <scope>NUCLEOTIDE SEQUENCE [LARGE SCALE GENOMIC DNA]</scope>
    <source>
        <strain evidence="2 3">AU9919</strain>
    </source>
</reference>
<dbReference type="PANTHER" id="PTHR31435:SF9">
    <property type="entry name" value="PROTEIN NATD1"/>
    <property type="match status" value="1"/>
</dbReference>
<evidence type="ECO:0000313" key="3">
    <source>
        <dbReference type="Proteomes" id="UP000216885"/>
    </source>
</evidence>
<dbReference type="GO" id="GO:0016740">
    <property type="term" value="F:transferase activity"/>
    <property type="evidence" value="ECO:0007669"/>
    <property type="project" value="UniProtKB-KW"/>
</dbReference>
<evidence type="ECO:0000259" key="1">
    <source>
        <dbReference type="PROSITE" id="PS51729"/>
    </source>
</evidence>
<protein>
    <submittedName>
        <fullName evidence="2">GNAT family N-acetyltransferase</fullName>
    </submittedName>
</protein>
<dbReference type="EMBL" id="NEVQ01000017">
    <property type="protein sequence ID" value="OZI54404.1"/>
    <property type="molecule type" value="Genomic_DNA"/>
</dbReference>
<gene>
    <name evidence="2" type="ORF">CAL20_18155</name>
</gene>
<dbReference type="RefSeq" id="WP_094838568.1">
    <property type="nucleotide sequence ID" value="NZ_NEVQ01000017.1"/>
</dbReference>
<dbReference type="InterPro" id="IPR016181">
    <property type="entry name" value="Acyl_CoA_acyltransferase"/>
</dbReference>
<dbReference type="Pfam" id="PF14542">
    <property type="entry name" value="Acetyltransf_CG"/>
    <property type="match status" value="1"/>
</dbReference>
<name>A0A261TXI3_9BORD</name>
<dbReference type="Proteomes" id="UP000216885">
    <property type="component" value="Unassembled WGS sequence"/>
</dbReference>
<keyword evidence="3" id="KW-1185">Reference proteome</keyword>
<dbReference type="InterPro" id="IPR031165">
    <property type="entry name" value="GNAT_YJDJ"/>
</dbReference>
<feature type="domain" description="N-acetyltransferase" evidence="1">
    <location>
        <begin position="9"/>
        <end position="94"/>
    </location>
</feature>
<keyword evidence="2" id="KW-0808">Transferase</keyword>
<dbReference type="CDD" id="cd04301">
    <property type="entry name" value="NAT_SF"/>
    <property type="match status" value="1"/>
</dbReference>
<dbReference type="AlphaFoldDB" id="A0A261TXI3"/>
<dbReference type="PANTHER" id="PTHR31435">
    <property type="entry name" value="PROTEIN NATD1"/>
    <property type="match status" value="1"/>
</dbReference>
<comment type="caution">
    <text evidence="2">The sequence shown here is derived from an EMBL/GenBank/DDBJ whole genome shotgun (WGS) entry which is preliminary data.</text>
</comment>